<dbReference type="GO" id="GO:0016192">
    <property type="term" value="P:vesicle-mediated transport"/>
    <property type="evidence" value="ECO:0007669"/>
    <property type="project" value="InterPro"/>
</dbReference>
<feature type="region of interest" description="Disordered" evidence="6">
    <location>
        <begin position="92"/>
        <end position="113"/>
    </location>
</feature>
<name>A0A0W8DIE6_PHYNI</name>
<dbReference type="InterPro" id="IPR001611">
    <property type="entry name" value="Leu-rich_rpt"/>
</dbReference>
<feature type="region of interest" description="Disordered" evidence="6">
    <location>
        <begin position="26"/>
        <end position="45"/>
    </location>
</feature>
<dbReference type="SUPFAM" id="SSF52075">
    <property type="entry name" value="Outer arm dynein light chain 1"/>
    <property type="match status" value="1"/>
</dbReference>
<evidence type="ECO:0000313" key="9">
    <source>
        <dbReference type="Proteomes" id="UP000054636"/>
    </source>
</evidence>
<comment type="caution">
    <text evidence="8">The sequence shown here is derived from an EMBL/GenBank/DDBJ whole genome shotgun (WGS) entry which is preliminary data.</text>
</comment>
<evidence type="ECO:0000256" key="1">
    <source>
        <dbReference type="ARBA" id="ARBA00004496"/>
    </source>
</evidence>
<dbReference type="InterPro" id="IPR038407">
    <property type="entry name" value="v-SNARE_N_sf"/>
</dbReference>
<dbReference type="InterPro" id="IPR007705">
    <property type="entry name" value="Vesicle_trsprt_v-SNARE_N"/>
</dbReference>
<sequence>MTEAFMGYSEDFEQCRDDAMADIRSIPKARDQRERDDLSERAQGNISEAERYMRILESESRAGDSQDRRRMHQQLRTFKSQLDKLKANLERSKLMDGSQQRRQAAAPQDNVARYQQRTDRIDDHLDDARPSSRVPRPRHRTLIGTWRINASSLSTSARTNRIRSLPPIMDRFSRLETLSLESNNISGQEVFSFIAIMPRLRNLNLSYNKITGFPESALTLEEKRGAGFYNLIYLNLAHNMITEEEAVVHTTELRSLRKLILYGNPLAHAAVTSYDPTKLAYDPVPSLTAILNERTADQITMTIMVAYPATKKKKLHSMSCYEHVEIYKMIPNEVVLQSPFHTRTTEFMPTVNPDTVTDKELLSKRQSDTPSTPMRRRSQRVDDALTELSHQVSSTWDRRPYSLITTANKLNLTYKSSPQGSGQTRKA</sequence>
<dbReference type="GO" id="GO:0005737">
    <property type="term" value="C:cytoplasm"/>
    <property type="evidence" value="ECO:0007669"/>
    <property type="project" value="UniProtKB-SubCell"/>
</dbReference>
<protein>
    <recommendedName>
        <fullName evidence="7">Vesicle transport v-SNARE N-terminal domain-containing protein</fullName>
    </recommendedName>
</protein>
<dbReference type="SUPFAM" id="SSF47661">
    <property type="entry name" value="t-snare proteins"/>
    <property type="match status" value="1"/>
</dbReference>
<dbReference type="AlphaFoldDB" id="A0A0W8DIE6"/>
<reference evidence="8 9" key="1">
    <citation type="submission" date="2015-11" db="EMBL/GenBank/DDBJ databases">
        <title>Genomes and virulence difference between two physiological races of Phytophthora nicotianae.</title>
        <authorList>
            <person name="Liu H."/>
            <person name="Ma X."/>
            <person name="Yu H."/>
            <person name="Fang D."/>
            <person name="Li Y."/>
            <person name="Wang X."/>
            <person name="Wang W."/>
            <person name="Dong Y."/>
            <person name="Xiao B."/>
        </authorList>
    </citation>
    <scope>NUCLEOTIDE SEQUENCE [LARGE SCALE GENOMIC DNA]</scope>
    <source>
        <strain evidence="9">race 1</strain>
    </source>
</reference>
<accession>A0A0W8DIE6</accession>
<dbReference type="GO" id="GO:0005634">
    <property type="term" value="C:nucleus"/>
    <property type="evidence" value="ECO:0007669"/>
    <property type="project" value="TreeGrafter"/>
</dbReference>
<dbReference type="InterPro" id="IPR003591">
    <property type="entry name" value="Leu-rich_rpt_typical-subtyp"/>
</dbReference>
<evidence type="ECO:0000259" key="7">
    <source>
        <dbReference type="Pfam" id="PF05008"/>
    </source>
</evidence>
<feature type="compositionally biased region" description="Basic and acidic residues" evidence="6">
    <location>
        <begin position="28"/>
        <end position="40"/>
    </location>
</feature>
<dbReference type="PANTHER" id="PTHR22710:SF2">
    <property type="entry name" value="X-RAY RADIATION RESISTANCE-ASSOCIATED PROTEIN 1"/>
    <property type="match status" value="1"/>
</dbReference>
<dbReference type="Proteomes" id="UP000054636">
    <property type="component" value="Unassembled WGS sequence"/>
</dbReference>
<keyword evidence="5" id="KW-0677">Repeat</keyword>
<dbReference type="GO" id="GO:0006886">
    <property type="term" value="P:intracellular protein transport"/>
    <property type="evidence" value="ECO:0007669"/>
    <property type="project" value="InterPro"/>
</dbReference>
<dbReference type="FunFam" id="1.20.58.400:FF:000007">
    <property type="entry name" value="Vesicle transport through interaction with t-SNAREs 1A"/>
    <property type="match status" value="1"/>
</dbReference>
<evidence type="ECO:0000256" key="4">
    <source>
        <dbReference type="ARBA" id="ARBA00022614"/>
    </source>
</evidence>
<dbReference type="GO" id="GO:0016020">
    <property type="term" value="C:membrane"/>
    <property type="evidence" value="ECO:0007669"/>
    <property type="project" value="InterPro"/>
</dbReference>
<keyword evidence="3" id="KW-0963">Cytoplasm</keyword>
<evidence type="ECO:0000313" key="8">
    <source>
        <dbReference type="EMBL" id="KUF96064.1"/>
    </source>
</evidence>
<evidence type="ECO:0000256" key="5">
    <source>
        <dbReference type="ARBA" id="ARBA00022737"/>
    </source>
</evidence>
<dbReference type="Pfam" id="PF00560">
    <property type="entry name" value="LRR_1"/>
    <property type="match status" value="1"/>
</dbReference>
<dbReference type="EMBL" id="LNFP01000186">
    <property type="protein sequence ID" value="KUF96064.1"/>
    <property type="molecule type" value="Genomic_DNA"/>
</dbReference>
<keyword evidence="4" id="KW-0433">Leucine-rich repeat</keyword>
<evidence type="ECO:0000256" key="3">
    <source>
        <dbReference type="ARBA" id="ARBA00022490"/>
    </source>
</evidence>
<dbReference type="InterPro" id="IPR032675">
    <property type="entry name" value="LRR_dom_sf"/>
</dbReference>
<organism evidence="8 9">
    <name type="scientific">Phytophthora nicotianae</name>
    <name type="common">Potato buckeye rot agent</name>
    <name type="synonym">Phytophthora parasitica</name>
    <dbReference type="NCBI Taxonomy" id="4792"/>
    <lineage>
        <taxon>Eukaryota</taxon>
        <taxon>Sar</taxon>
        <taxon>Stramenopiles</taxon>
        <taxon>Oomycota</taxon>
        <taxon>Peronosporomycetes</taxon>
        <taxon>Peronosporales</taxon>
        <taxon>Peronosporaceae</taxon>
        <taxon>Phytophthora</taxon>
    </lineage>
</organism>
<dbReference type="Gene3D" id="3.80.10.10">
    <property type="entry name" value="Ribonuclease Inhibitor"/>
    <property type="match status" value="1"/>
</dbReference>
<dbReference type="PANTHER" id="PTHR22710">
    <property type="entry name" value="X-RAY RADIATION RESISTANCE ASSOCIATED PROTEIN 1 XRRA1"/>
    <property type="match status" value="1"/>
</dbReference>
<evidence type="ECO:0000256" key="6">
    <source>
        <dbReference type="SAM" id="MobiDB-lite"/>
    </source>
</evidence>
<dbReference type="Pfam" id="PF05008">
    <property type="entry name" value="V-SNARE"/>
    <property type="match status" value="1"/>
</dbReference>
<dbReference type="Gene3D" id="1.20.58.400">
    <property type="entry name" value="t-snare proteins"/>
    <property type="match status" value="1"/>
</dbReference>
<dbReference type="SMART" id="SM00369">
    <property type="entry name" value="LRR_TYP"/>
    <property type="match status" value="2"/>
</dbReference>
<dbReference type="InterPro" id="IPR010989">
    <property type="entry name" value="SNARE"/>
</dbReference>
<dbReference type="PROSITE" id="PS51450">
    <property type="entry name" value="LRR"/>
    <property type="match status" value="1"/>
</dbReference>
<comment type="subcellular location">
    <subcellularLocation>
        <location evidence="1">Cytoplasm</location>
    </subcellularLocation>
</comment>
<gene>
    <name evidence="8" type="ORF">AM588_10005854</name>
</gene>
<comment type="similarity">
    <text evidence="2">Belongs to the VTI1 family.</text>
</comment>
<evidence type="ECO:0000256" key="2">
    <source>
        <dbReference type="ARBA" id="ARBA00006108"/>
    </source>
</evidence>
<proteinExistence type="inferred from homology"/>
<feature type="domain" description="Vesicle transport v-SNARE N-terminal" evidence="7">
    <location>
        <begin position="1"/>
        <end position="92"/>
    </location>
</feature>